<dbReference type="InterPro" id="IPR018957">
    <property type="entry name" value="Znf_C3HC4_RING-type"/>
</dbReference>
<feature type="compositionally biased region" description="Acidic residues" evidence="5">
    <location>
        <begin position="204"/>
        <end position="233"/>
    </location>
</feature>
<evidence type="ECO:0000313" key="9">
    <source>
        <dbReference type="Proteomes" id="UP000274131"/>
    </source>
</evidence>
<dbReference type="InterPro" id="IPR001965">
    <property type="entry name" value="Znf_PHD"/>
</dbReference>
<evidence type="ECO:0000256" key="2">
    <source>
        <dbReference type="ARBA" id="ARBA00022771"/>
    </source>
</evidence>
<evidence type="ECO:0000259" key="7">
    <source>
        <dbReference type="PROSITE" id="PS50089"/>
    </source>
</evidence>
<protein>
    <submittedName>
        <fullName evidence="10">PHD-type domain-containing protein</fullName>
    </submittedName>
</protein>
<dbReference type="InterPro" id="IPR013083">
    <property type="entry name" value="Znf_RING/FYVE/PHD"/>
</dbReference>
<dbReference type="InterPro" id="IPR057031">
    <property type="entry name" value="SFR19-like_C"/>
</dbReference>
<accession>A0A158QB81</accession>
<name>A0A158QB81_ENTVE</name>
<evidence type="ECO:0000256" key="4">
    <source>
        <dbReference type="PROSITE-ProRule" id="PRU00175"/>
    </source>
</evidence>
<feature type="region of interest" description="Disordered" evidence="5">
    <location>
        <begin position="393"/>
        <end position="453"/>
    </location>
</feature>
<keyword evidence="3" id="KW-0862">Zinc</keyword>
<dbReference type="Pfam" id="PF23030">
    <property type="entry name" value="SCAF11-like_C"/>
    <property type="match status" value="1"/>
</dbReference>
<feature type="domain" description="PHD-type" evidence="6">
    <location>
        <begin position="87"/>
        <end position="149"/>
    </location>
</feature>
<dbReference type="GO" id="GO:0008270">
    <property type="term" value="F:zinc ion binding"/>
    <property type="evidence" value="ECO:0007669"/>
    <property type="project" value="UniProtKB-KW"/>
</dbReference>
<dbReference type="WBParaSite" id="EVEC_0000855801-mRNA-1">
    <property type="protein sequence ID" value="EVEC_0000855801-mRNA-1"/>
    <property type="gene ID" value="EVEC_0000855801"/>
</dbReference>
<dbReference type="PROSITE" id="PS50016">
    <property type="entry name" value="ZF_PHD_2"/>
    <property type="match status" value="1"/>
</dbReference>
<dbReference type="PROSITE" id="PS50089">
    <property type="entry name" value="ZF_RING_2"/>
    <property type="match status" value="1"/>
</dbReference>
<keyword evidence="2 4" id="KW-0863">Zinc-finger</keyword>
<evidence type="ECO:0000313" key="8">
    <source>
        <dbReference type="EMBL" id="VDD93291.1"/>
    </source>
</evidence>
<feature type="domain" description="RING-type" evidence="7">
    <location>
        <begin position="12"/>
        <end position="36"/>
    </location>
</feature>
<keyword evidence="1" id="KW-0479">Metal-binding</keyword>
<feature type="region of interest" description="Disordered" evidence="5">
    <location>
        <begin position="162"/>
        <end position="256"/>
    </location>
</feature>
<feature type="compositionally biased region" description="Pro residues" evidence="5">
    <location>
        <begin position="581"/>
        <end position="594"/>
    </location>
</feature>
<dbReference type="SUPFAM" id="SSF57850">
    <property type="entry name" value="RING/U-box"/>
    <property type="match status" value="1"/>
</dbReference>
<dbReference type="AlphaFoldDB" id="A0A158QB81"/>
<feature type="compositionally biased region" description="Polar residues" evidence="5">
    <location>
        <begin position="425"/>
        <end position="441"/>
    </location>
</feature>
<dbReference type="Gene3D" id="3.30.40.10">
    <property type="entry name" value="Zinc/RING finger domain, C3HC4 (zinc finger)"/>
    <property type="match status" value="2"/>
</dbReference>
<gene>
    <name evidence="8" type="ORF">EVEC_LOCUS8042</name>
</gene>
<dbReference type="InterPro" id="IPR017907">
    <property type="entry name" value="Znf_RING_CS"/>
</dbReference>
<keyword evidence="9" id="KW-1185">Reference proteome</keyword>
<dbReference type="PROSITE" id="PS00518">
    <property type="entry name" value="ZF_RING_1"/>
    <property type="match status" value="1"/>
</dbReference>
<dbReference type="InterPro" id="IPR047157">
    <property type="entry name" value="PHRF1/Atg35"/>
</dbReference>
<dbReference type="PANTHER" id="PTHR12618">
    <property type="entry name" value="PHD AND RING FINGER DOMAIN-CONTAINING PROTEIN 1"/>
    <property type="match status" value="1"/>
</dbReference>
<feature type="region of interest" description="Disordered" evidence="5">
    <location>
        <begin position="629"/>
        <end position="668"/>
    </location>
</feature>
<proteinExistence type="predicted"/>
<dbReference type="Proteomes" id="UP000274131">
    <property type="component" value="Unassembled WGS sequence"/>
</dbReference>
<sequence>MAPKFPTGRPDECKHTFCFLCINDWVKRRSECPLCKTKIKFIIKTTISGVETKVKVKQRTEAQFSRELASAYEEDGNQEEVDITIAFAVCRVCHRSDNADRLLLCDGSVGREIDGSIIRCNAAYHCYCLPEPLSDVPRGRWYCPFCVDMRETQRGVYNRRYAETTESSNRSRPSTSHLIDLTQADLPGPSGVQRHPNTRRIVVNDEESFSEEMSSEEDSHESSDDQLPDEESEASFTPENEGNFLESSECEDEEDWESIDRYVLSSPHASNVSSSPRTAGISRGQRTLAMVLGINPEIGGRPRDARYPADGIVRGRFGAPALSLLSGEYDELPVPEEDVGGDLIGSIMFEQTKTLAPARFQKVARDGKILETELMVEHRKKVEKKISGNQAFAAPKVMNAPNTASKSDDHSNRFNNRKNRPSRWGSPTPTGDHNSATNTASIPLPTGPPMPQKTPLDFIPVPQSSVVRPPITSPINLNNRPSALNSKGTQPAVPQLGTLSVPQLPLSPQLFPGILMQPPLTLGSVNDLLAAGLIGNAALTAPPVSQAPSFVLGQVGNQSQDLTQHLANLASSLHPLNAHPPRLPVSGVPPPPPTVSNGKPDVDLSISKPLAEKIRQIAEGAELRPLVESERTNVKKEEQKGVDELKHNESGRKSASAEEEEETSDADVKVTTSKGPMFDQARQMLSTSLKKIFKKRLITKDEYKMIMKKGVTALSQRTRLNQAKVDDYANKYVQCVIHRRKKKR</sequence>
<dbReference type="SMART" id="SM00249">
    <property type="entry name" value="PHD"/>
    <property type="match status" value="1"/>
</dbReference>
<dbReference type="Pfam" id="PF00628">
    <property type="entry name" value="PHD"/>
    <property type="match status" value="1"/>
</dbReference>
<dbReference type="EMBL" id="UXUI01009228">
    <property type="protein sequence ID" value="VDD93291.1"/>
    <property type="molecule type" value="Genomic_DNA"/>
</dbReference>
<evidence type="ECO:0000259" key="6">
    <source>
        <dbReference type="PROSITE" id="PS50016"/>
    </source>
</evidence>
<reference evidence="10" key="1">
    <citation type="submission" date="2016-04" db="UniProtKB">
        <authorList>
            <consortium name="WormBaseParasite"/>
        </authorList>
    </citation>
    <scope>IDENTIFICATION</scope>
</reference>
<organism evidence="10">
    <name type="scientific">Enterobius vermicularis</name>
    <name type="common">Human pinworm</name>
    <dbReference type="NCBI Taxonomy" id="51028"/>
    <lineage>
        <taxon>Eukaryota</taxon>
        <taxon>Metazoa</taxon>
        <taxon>Ecdysozoa</taxon>
        <taxon>Nematoda</taxon>
        <taxon>Chromadorea</taxon>
        <taxon>Rhabditida</taxon>
        <taxon>Spirurina</taxon>
        <taxon>Oxyuridomorpha</taxon>
        <taxon>Oxyuroidea</taxon>
        <taxon>Oxyuridae</taxon>
        <taxon>Enterobius</taxon>
    </lineage>
</organism>
<dbReference type="CDD" id="cd15543">
    <property type="entry name" value="PHD_RSF1"/>
    <property type="match status" value="1"/>
</dbReference>
<dbReference type="STRING" id="51028.A0A158QB81"/>
<reference evidence="8 9" key="2">
    <citation type="submission" date="2018-10" db="EMBL/GenBank/DDBJ databases">
        <authorList>
            <consortium name="Pathogen Informatics"/>
        </authorList>
    </citation>
    <scope>NUCLEOTIDE SEQUENCE [LARGE SCALE GENOMIC DNA]</scope>
</reference>
<feature type="compositionally biased region" description="Polar residues" evidence="5">
    <location>
        <begin position="164"/>
        <end position="177"/>
    </location>
</feature>
<feature type="region of interest" description="Disordered" evidence="5">
    <location>
        <begin position="574"/>
        <end position="604"/>
    </location>
</feature>
<feature type="compositionally biased region" description="Basic and acidic residues" evidence="5">
    <location>
        <begin position="629"/>
        <end position="656"/>
    </location>
</feature>
<evidence type="ECO:0000256" key="5">
    <source>
        <dbReference type="SAM" id="MobiDB-lite"/>
    </source>
</evidence>
<evidence type="ECO:0000313" key="10">
    <source>
        <dbReference type="WBParaSite" id="EVEC_0000855801-mRNA-1"/>
    </source>
</evidence>
<dbReference type="PANTHER" id="PTHR12618:SF20">
    <property type="entry name" value="PHD AND RING FINGER DOMAIN-CONTAINING PROTEIN 1"/>
    <property type="match status" value="1"/>
</dbReference>
<dbReference type="InterPro" id="IPR011011">
    <property type="entry name" value="Znf_FYVE_PHD"/>
</dbReference>
<dbReference type="Pfam" id="PF00097">
    <property type="entry name" value="zf-C3HC4"/>
    <property type="match status" value="1"/>
</dbReference>
<evidence type="ECO:0000256" key="3">
    <source>
        <dbReference type="ARBA" id="ARBA00022833"/>
    </source>
</evidence>
<dbReference type="InterPro" id="IPR019787">
    <property type="entry name" value="Znf_PHD-finger"/>
</dbReference>
<evidence type="ECO:0000256" key="1">
    <source>
        <dbReference type="ARBA" id="ARBA00022723"/>
    </source>
</evidence>
<dbReference type="InterPro" id="IPR001841">
    <property type="entry name" value="Znf_RING"/>
</dbReference>
<dbReference type="SUPFAM" id="SSF57903">
    <property type="entry name" value="FYVE/PHD zinc finger"/>
    <property type="match status" value="1"/>
</dbReference>
<dbReference type="OrthoDB" id="1935339at2759"/>